<reference evidence="12 13" key="1">
    <citation type="submission" date="2016-04" db="EMBL/GenBank/DDBJ databases">
        <title>Evolutionary innovation and constraint leading to complex multicellularity in the Ascomycota.</title>
        <authorList>
            <person name="Cisse O."/>
            <person name="Nguyen A."/>
            <person name="Hewitt D.A."/>
            <person name="Jedd G."/>
            <person name="Stajich J.E."/>
        </authorList>
    </citation>
    <scope>NUCLEOTIDE SEQUENCE [LARGE SCALE GENOMIC DNA]</scope>
    <source>
        <strain evidence="12 13">DAH-3</strain>
    </source>
</reference>
<dbReference type="GO" id="GO:0005198">
    <property type="term" value="F:structural molecule activity"/>
    <property type="evidence" value="ECO:0007669"/>
    <property type="project" value="InterPro"/>
</dbReference>
<keyword evidence="6" id="KW-0509">mRNA transport</keyword>
<dbReference type="STRING" id="1198029.A0A1U7LHQ1"/>
<dbReference type="GO" id="GO:1904263">
    <property type="term" value="P:positive regulation of TORC1 signaling"/>
    <property type="evidence" value="ECO:0007669"/>
    <property type="project" value="TreeGrafter"/>
</dbReference>
<evidence type="ECO:0000256" key="11">
    <source>
        <dbReference type="PROSITE-ProRule" id="PRU00221"/>
    </source>
</evidence>
<dbReference type="SUPFAM" id="SSF50978">
    <property type="entry name" value="WD40 repeat-like"/>
    <property type="match status" value="1"/>
</dbReference>
<evidence type="ECO:0000256" key="6">
    <source>
        <dbReference type="ARBA" id="ARBA00022816"/>
    </source>
</evidence>
<dbReference type="PROSITE" id="PS50082">
    <property type="entry name" value="WD_REPEATS_2"/>
    <property type="match status" value="1"/>
</dbReference>
<evidence type="ECO:0000256" key="2">
    <source>
        <dbReference type="ARBA" id="ARBA00010102"/>
    </source>
</evidence>
<sequence length="331" mass="37489">MEFHPLKTGHQDLIHDISYGTSRPHSADPDFYGKRLATCSSDFKIKVWDLNPHTNQWLQNDSWKAHDSAVLKVRWAHPEHGQLIASCSMDRSILISEEQESEQKCSGKRWREKRRITESRAVVYDISFAPVHLGLKLVSLAPSHTNLSASVSADGIVRILECLEPFNPTNWTVMDEFSVSSPTQQRIREAESSFCVDWCLDRWAPAQLVVAAQNTLKIYKVGALEKFTPTHTIDAHAGLIRDVAWAPRMGRSYPLIATACKDGRVRIFKIHVQDEEEVETVGDFDDHNGQVWKVNWNVTGSILSSVGDDGMVKLWKATYLNQWKCMSTLAC</sequence>
<evidence type="ECO:0000313" key="13">
    <source>
        <dbReference type="Proteomes" id="UP000186594"/>
    </source>
</evidence>
<keyword evidence="7" id="KW-0653">Protein transport</keyword>
<dbReference type="GO" id="GO:0034198">
    <property type="term" value="P:cellular response to amino acid starvation"/>
    <property type="evidence" value="ECO:0007669"/>
    <property type="project" value="TreeGrafter"/>
</dbReference>
<organism evidence="12 13">
    <name type="scientific">Neolecta irregularis (strain DAH-3)</name>
    <dbReference type="NCBI Taxonomy" id="1198029"/>
    <lineage>
        <taxon>Eukaryota</taxon>
        <taxon>Fungi</taxon>
        <taxon>Dikarya</taxon>
        <taxon>Ascomycota</taxon>
        <taxon>Taphrinomycotina</taxon>
        <taxon>Neolectales</taxon>
        <taxon>Neolectaceae</taxon>
        <taxon>Neolecta</taxon>
    </lineage>
</organism>
<keyword evidence="9" id="KW-0906">Nuclear pore complex</keyword>
<evidence type="ECO:0000256" key="7">
    <source>
        <dbReference type="ARBA" id="ARBA00022927"/>
    </source>
</evidence>
<protein>
    <submittedName>
        <fullName evidence="12">Nucleoporin SEH1</fullName>
    </submittedName>
</protein>
<dbReference type="PANTHER" id="PTHR11024:SF3">
    <property type="entry name" value="NUCLEOPORIN SEH1"/>
    <property type="match status" value="1"/>
</dbReference>
<dbReference type="GO" id="GO:0015031">
    <property type="term" value="P:protein transport"/>
    <property type="evidence" value="ECO:0007669"/>
    <property type="project" value="UniProtKB-KW"/>
</dbReference>
<dbReference type="Proteomes" id="UP000186594">
    <property type="component" value="Unassembled WGS sequence"/>
</dbReference>
<keyword evidence="8" id="KW-0811">Translocation</keyword>
<evidence type="ECO:0000256" key="5">
    <source>
        <dbReference type="ARBA" id="ARBA00022737"/>
    </source>
</evidence>
<dbReference type="Pfam" id="PF00400">
    <property type="entry name" value="WD40"/>
    <property type="match status" value="4"/>
</dbReference>
<keyword evidence="10" id="KW-0539">Nucleus</keyword>
<dbReference type="OrthoDB" id="5566198at2759"/>
<gene>
    <name evidence="12" type="ORF">NEOLI_004518</name>
</gene>
<dbReference type="PANTHER" id="PTHR11024">
    <property type="entry name" value="NUCLEAR PORE COMPLEX PROTEIN SEC13 / SEH1 FAMILY MEMBER"/>
    <property type="match status" value="1"/>
</dbReference>
<evidence type="ECO:0000256" key="8">
    <source>
        <dbReference type="ARBA" id="ARBA00023010"/>
    </source>
</evidence>
<keyword evidence="4 11" id="KW-0853">WD repeat</keyword>
<dbReference type="SMART" id="SM00320">
    <property type="entry name" value="WD40"/>
    <property type="match status" value="5"/>
</dbReference>
<dbReference type="GO" id="GO:0031080">
    <property type="term" value="C:nuclear pore outer ring"/>
    <property type="evidence" value="ECO:0007669"/>
    <property type="project" value="EnsemblFungi"/>
</dbReference>
<dbReference type="GO" id="GO:0051028">
    <property type="term" value="P:mRNA transport"/>
    <property type="evidence" value="ECO:0007669"/>
    <property type="project" value="UniProtKB-KW"/>
</dbReference>
<evidence type="ECO:0000256" key="10">
    <source>
        <dbReference type="ARBA" id="ARBA00023242"/>
    </source>
</evidence>
<dbReference type="InterPro" id="IPR015943">
    <property type="entry name" value="WD40/YVTN_repeat-like_dom_sf"/>
</dbReference>
<dbReference type="GO" id="GO:0034399">
    <property type="term" value="C:nuclear periphery"/>
    <property type="evidence" value="ECO:0007669"/>
    <property type="project" value="EnsemblFungi"/>
</dbReference>
<feature type="repeat" description="WD" evidence="11">
    <location>
        <begin position="284"/>
        <end position="316"/>
    </location>
</feature>
<comment type="caution">
    <text evidence="12">The sequence shown here is derived from an EMBL/GenBank/DDBJ whole genome shotgun (WGS) entry which is preliminary data.</text>
</comment>
<comment type="similarity">
    <text evidence="2">Belongs to the WD repeat SEC13 family.</text>
</comment>
<evidence type="ECO:0000313" key="12">
    <source>
        <dbReference type="EMBL" id="OLL22158.1"/>
    </source>
</evidence>
<dbReference type="FunFam" id="2.130.10.10:FF:000578">
    <property type="entry name" value="Nucleoporin seh1"/>
    <property type="match status" value="1"/>
</dbReference>
<evidence type="ECO:0000256" key="1">
    <source>
        <dbReference type="ARBA" id="ARBA00004567"/>
    </source>
</evidence>
<evidence type="ECO:0000256" key="9">
    <source>
        <dbReference type="ARBA" id="ARBA00023132"/>
    </source>
</evidence>
<dbReference type="PROSITE" id="PS50294">
    <property type="entry name" value="WD_REPEATS_REGION"/>
    <property type="match status" value="1"/>
</dbReference>
<comment type="subcellular location">
    <subcellularLocation>
        <location evidence="1">Nucleus</location>
        <location evidence="1">Nuclear pore complex</location>
    </subcellularLocation>
</comment>
<dbReference type="OMA" id="NAPTRRW"/>
<dbReference type="InterPro" id="IPR001680">
    <property type="entry name" value="WD40_rpt"/>
</dbReference>
<dbReference type="InterPro" id="IPR036322">
    <property type="entry name" value="WD40_repeat_dom_sf"/>
</dbReference>
<dbReference type="InterPro" id="IPR037363">
    <property type="entry name" value="Sec13/Seh1_fam"/>
</dbReference>
<name>A0A1U7LHQ1_NEOID</name>
<dbReference type="EMBL" id="LXFE01003817">
    <property type="protein sequence ID" value="OLL22158.1"/>
    <property type="molecule type" value="Genomic_DNA"/>
</dbReference>
<keyword evidence="3" id="KW-0813">Transport</keyword>
<evidence type="ECO:0000256" key="4">
    <source>
        <dbReference type="ARBA" id="ARBA00022574"/>
    </source>
</evidence>
<keyword evidence="13" id="KW-1185">Reference proteome</keyword>
<accession>A0A1U7LHQ1</accession>
<proteinExistence type="inferred from homology"/>
<keyword evidence="5" id="KW-0677">Repeat</keyword>
<dbReference type="Gene3D" id="2.130.10.10">
    <property type="entry name" value="YVTN repeat-like/Quinoprotein amine dehydrogenase"/>
    <property type="match status" value="1"/>
</dbReference>
<dbReference type="AlphaFoldDB" id="A0A1U7LHQ1"/>
<evidence type="ECO:0000256" key="3">
    <source>
        <dbReference type="ARBA" id="ARBA00022448"/>
    </source>
</evidence>
<dbReference type="GO" id="GO:0061700">
    <property type="term" value="C:GATOR2 complex"/>
    <property type="evidence" value="ECO:0007669"/>
    <property type="project" value="EnsemblFungi"/>
</dbReference>